<organism evidence="1">
    <name type="scientific">Streptomyces sp. NBC_01393</name>
    <dbReference type="NCBI Taxonomy" id="2903851"/>
    <lineage>
        <taxon>Bacteria</taxon>
        <taxon>Bacillati</taxon>
        <taxon>Actinomycetota</taxon>
        <taxon>Actinomycetes</taxon>
        <taxon>Kitasatosporales</taxon>
        <taxon>Streptomycetaceae</taxon>
        <taxon>Streptomyces</taxon>
    </lineage>
</organism>
<protein>
    <submittedName>
        <fullName evidence="1">Uncharacterized protein</fullName>
    </submittedName>
</protein>
<dbReference type="AlphaFoldDB" id="A0AAU3I7N4"/>
<gene>
    <name evidence="1" type="ORF">OG699_41450</name>
</gene>
<name>A0AAU3I7N4_9ACTN</name>
<dbReference type="EMBL" id="CP109546">
    <property type="protein sequence ID" value="WTZ13876.1"/>
    <property type="molecule type" value="Genomic_DNA"/>
</dbReference>
<reference evidence="1" key="1">
    <citation type="submission" date="2022-10" db="EMBL/GenBank/DDBJ databases">
        <title>The complete genomes of actinobacterial strains from the NBC collection.</title>
        <authorList>
            <person name="Joergensen T.S."/>
            <person name="Alvarez Arevalo M."/>
            <person name="Sterndorff E.B."/>
            <person name="Faurdal D."/>
            <person name="Vuksanovic O."/>
            <person name="Mourched A.-S."/>
            <person name="Charusanti P."/>
            <person name="Shaw S."/>
            <person name="Blin K."/>
            <person name="Weber T."/>
        </authorList>
    </citation>
    <scope>NUCLEOTIDE SEQUENCE</scope>
    <source>
        <strain evidence="1">NBC_01393</strain>
    </source>
</reference>
<evidence type="ECO:0000313" key="1">
    <source>
        <dbReference type="EMBL" id="WTZ13876.1"/>
    </source>
</evidence>
<sequence length="83" mass="9088">MTPALMRQSVRGRVVGEVADPVGVQLGGQLKAAAAEQQPAPERVVLVTATEGVQLDRLQRQQQRLLRVRTAQDRRLNLPPVTP</sequence>
<accession>A0AAU3I7N4</accession>
<proteinExistence type="predicted"/>